<dbReference type="Proteomes" id="UP001165122">
    <property type="component" value="Unassembled WGS sequence"/>
</dbReference>
<reference evidence="2" key="1">
    <citation type="journal article" date="2023" name="Commun. Biol.">
        <title>Genome analysis of Parmales, the sister group of diatoms, reveals the evolutionary specialization of diatoms from phago-mixotrophs to photoautotrophs.</title>
        <authorList>
            <person name="Ban H."/>
            <person name="Sato S."/>
            <person name="Yoshikawa S."/>
            <person name="Yamada K."/>
            <person name="Nakamura Y."/>
            <person name="Ichinomiya M."/>
            <person name="Sato N."/>
            <person name="Blanc-Mathieu R."/>
            <person name="Endo H."/>
            <person name="Kuwata A."/>
            <person name="Ogata H."/>
        </authorList>
    </citation>
    <scope>NUCLEOTIDE SEQUENCE [LARGE SCALE GENOMIC DNA]</scope>
    <source>
        <strain evidence="2">NIES 3700</strain>
    </source>
</reference>
<evidence type="ECO:0000313" key="2">
    <source>
        <dbReference type="Proteomes" id="UP001165122"/>
    </source>
</evidence>
<gene>
    <name evidence="1" type="ORF">TrLO_g4502</name>
</gene>
<name>A0A9W6ZMM5_9STRA</name>
<proteinExistence type="predicted"/>
<evidence type="ECO:0000313" key="1">
    <source>
        <dbReference type="EMBL" id="GMH55746.1"/>
    </source>
</evidence>
<accession>A0A9W6ZMM5</accession>
<organism evidence="1 2">
    <name type="scientific">Triparma laevis f. longispina</name>
    <dbReference type="NCBI Taxonomy" id="1714387"/>
    <lineage>
        <taxon>Eukaryota</taxon>
        <taxon>Sar</taxon>
        <taxon>Stramenopiles</taxon>
        <taxon>Ochrophyta</taxon>
        <taxon>Bolidophyceae</taxon>
        <taxon>Parmales</taxon>
        <taxon>Triparmaceae</taxon>
        <taxon>Triparma</taxon>
    </lineage>
</organism>
<dbReference type="EMBL" id="BRXW01000447">
    <property type="protein sequence ID" value="GMH55746.1"/>
    <property type="molecule type" value="Genomic_DNA"/>
</dbReference>
<protein>
    <submittedName>
        <fullName evidence="1">Uncharacterized protein</fullName>
    </submittedName>
</protein>
<sequence length="121" mass="13271">MNSLEGPELGAVFPEELYGDFISNLTDPNVMRATLSDVPVSDNSYLGVSGYSLSSLVVFSNEYSDAFLDSFDDAAELRAGLDERWPNQFPVSLSAFDSNMLAMKADWLVVKYAEELEALLG</sequence>
<dbReference type="AlphaFoldDB" id="A0A9W6ZMM5"/>
<keyword evidence="2" id="KW-1185">Reference proteome</keyword>
<comment type="caution">
    <text evidence="1">The sequence shown here is derived from an EMBL/GenBank/DDBJ whole genome shotgun (WGS) entry which is preliminary data.</text>
</comment>